<evidence type="ECO:0000313" key="1">
    <source>
        <dbReference type="EMBL" id="THC95965.1"/>
    </source>
</evidence>
<accession>A0A4S3JKQ7</accession>
<organism evidence="1 2">
    <name type="scientific">Aspergillus tanneri</name>
    <dbReference type="NCBI Taxonomy" id="1220188"/>
    <lineage>
        <taxon>Eukaryota</taxon>
        <taxon>Fungi</taxon>
        <taxon>Dikarya</taxon>
        <taxon>Ascomycota</taxon>
        <taxon>Pezizomycotina</taxon>
        <taxon>Eurotiomycetes</taxon>
        <taxon>Eurotiomycetidae</taxon>
        <taxon>Eurotiales</taxon>
        <taxon>Aspergillaceae</taxon>
        <taxon>Aspergillus</taxon>
        <taxon>Aspergillus subgen. Circumdati</taxon>
    </lineage>
</organism>
<dbReference type="VEuPathDB" id="FungiDB:EYZ11_004562"/>
<dbReference type="EMBL" id="SOSA01000134">
    <property type="protein sequence ID" value="THC95965.1"/>
    <property type="molecule type" value="Genomic_DNA"/>
</dbReference>
<evidence type="ECO:0000313" key="2">
    <source>
        <dbReference type="Proteomes" id="UP000308092"/>
    </source>
</evidence>
<protein>
    <submittedName>
        <fullName evidence="1">Uncharacterized protein</fullName>
    </submittedName>
</protein>
<comment type="caution">
    <text evidence="1">The sequence shown here is derived from an EMBL/GenBank/DDBJ whole genome shotgun (WGS) entry which is preliminary data.</text>
</comment>
<sequence length="45" mass="5077">MYLSHYMEMLDLAVGTLKKSLLPVNCSWFTGEGDEQPKASDEVNQ</sequence>
<dbReference type="Proteomes" id="UP000308092">
    <property type="component" value="Unassembled WGS sequence"/>
</dbReference>
<proteinExistence type="predicted"/>
<dbReference type="AlphaFoldDB" id="A0A4S3JKQ7"/>
<keyword evidence="2" id="KW-1185">Reference proteome</keyword>
<gene>
    <name evidence="1" type="ORF">EYZ11_004562</name>
</gene>
<reference evidence="1 2" key="1">
    <citation type="submission" date="2019-03" db="EMBL/GenBank/DDBJ databases">
        <title>The genome sequence of a newly discovered highly antifungal drug resistant Aspergillus species, Aspergillus tanneri NIH 1004.</title>
        <authorList>
            <person name="Mounaud S."/>
            <person name="Singh I."/>
            <person name="Joardar V."/>
            <person name="Pakala S."/>
            <person name="Pakala S."/>
            <person name="Venepally P."/>
            <person name="Hoover J."/>
            <person name="Nierman W."/>
            <person name="Chung J."/>
            <person name="Losada L."/>
        </authorList>
    </citation>
    <scope>NUCLEOTIDE SEQUENCE [LARGE SCALE GENOMIC DNA]</scope>
    <source>
        <strain evidence="1 2">NIH1004</strain>
    </source>
</reference>
<name>A0A4S3JKQ7_9EURO</name>